<proteinExistence type="predicted"/>
<evidence type="ECO:0000313" key="2">
    <source>
        <dbReference type="EMBL" id="KZW01426.1"/>
    </source>
</evidence>
<evidence type="ECO:0000313" key="3">
    <source>
        <dbReference type="Proteomes" id="UP000077266"/>
    </source>
</evidence>
<dbReference type="OrthoDB" id="3365698at2759"/>
<keyword evidence="1" id="KW-0175">Coiled coil</keyword>
<name>A0A165NZ86_EXIGL</name>
<dbReference type="EMBL" id="KV425894">
    <property type="protein sequence ID" value="KZW01426.1"/>
    <property type="molecule type" value="Genomic_DNA"/>
</dbReference>
<dbReference type="Proteomes" id="UP000077266">
    <property type="component" value="Unassembled WGS sequence"/>
</dbReference>
<dbReference type="Gene3D" id="3.80.10.10">
    <property type="entry name" value="Ribonuclease Inhibitor"/>
    <property type="match status" value="1"/>
</dbReference>
<accession>A0A165NZ86</accession>
<reference evidence="2 3" key="1">
    <citation type="journal article" date="2016" name="Mol. Biol. Evol.">
        <title>Comparative Genomics of Early-Diverging Mushroom-Forming Fungi Provides Insights into the Origins of Lignocellulose Decay Capabilities.</title>
        <authorList>
            <person name="Nagy L.G."/>
            <person name="Riley R."/>
            <person name="Tritt A."/>
            <person name="Adam C."/>
            <person name="Daum C."/>
            <person name="Floudas D."/>
            <person name="Sun H."/>
            <person name="Yadav J.S."/>
            <person name="Pangilinan J."/>
            <person name="Larsson K.H."/>
            <person name="Matsuura K."/>
            <person name="Barry K."/>
            <person name="Labutti K."/>
            <person name="Kuo R."/>
            <person name="Ohm R.A."/>
            <person name="Bhattacharya S.S."/>
            <person name="Shirouzu T."/>
            <person name="Yoshinaga Y."/>
            <person name="Martin F.M."/>
            <person name="Grigoriev I.V."/>
            <person name="Hibbett D.S."/>
        </authorList>
    </citation>
    <scope>NUCLEOTIDE SEQUENCE [LARGE SCALE GENOMIC DNA]</scope>
    <source>
        <strain evidence="2 3">HHB12029</strain>
    </source>
</reference>
<dbReference type="AlphaFoldDB" id="A0A165NZ86"/>
<evidence type="ECO:0000256" key="1">
    <source>
        <dbReference type="SAM" id="Coils"/>
    </source>
</evidence>
<gene>
    <name evidence="2" type="ORF">EXIGLDRAFT_830132</name>
</gene>
<organism evidence="2 3">
    <name type="scientific">Exidia glandulosa HHB12029</name>
    <dbReference type="NCBI Taxonomy" id="1314781"/>
    <lineage>
        <taxon>Eukaryota</taxon>
        <taxon>Fungi</taxon>
        <taxon>Dikarya</taxon>
        <taxon>Basidiomycota</taxon>
        <taxon>Agaricomycotina</taxon>
        <taxon>Agaricomycetes</taxon>
        <taxon>Auriculariales</taxon>
        <taxon>Exidiaceae</taxon>
        <taxon>Exidia</taxon>
    </lineage>
</organism>
<dbReference type="STRING" id="1314781.A0A165NZ86"/>
<dbReference type="InParanoid" id="A0A165NZ86"/>
<evidence type="ECO:0008006" key="4">
    <source>
        <dbReference type="Google" id="ProtNLM"/>
    </source>
</evidence>
<dbReference type="SUPFAM" id="SSF52047">
    <property type="entry name" value="RNI-like"/>
    <property type="match status" value="1"/>
</dbReference>
<feature type="coiled-coil region" evidence="1">
    <location>
        <begin position="38"/>
        <end position="72"/>
    </location>
</feature>
<sequence length="521" mass="58537">MPAHDPGANLPASSADTVVILDRLAVQQQKIDTATRLLAAAKLKLREADGGLAAAEKRMQAAEDAFDSAMYEYRRVQWAHSKVEAGVFAAQAQMDEAVHKASIIRAPFHPIRRTPPEVLGLIFELCVSPTHDELPFWRDEQPFMLAHVCNLWRRAALMHPRVWSYIYLDFHRMARTGYTVRYEYLTNVLARSGNAPLRLYCTWRGMERSIPEADALFVPALLSHLRRCESLTLRGDGVGGDNVLPILTAQLPASCTVHLTVPPIEPWDGHVRFPMLVDVRISGCCPTAILRLLEAAPAVQTLLWEKEDDEYFPWDYAEKQPTPLIYPALKSLTLCDRFPSEVNGLVRDIHFTALDTLALQGDTEVEHRHDTYIDTITRTTTSLTYIHLTFCTLSTHNLDRLCTSFARCSRLQRIELDACFSQTALEYFCDLFGRPSNDGSWVCPSLTVIDITRCSLENCADHDGHGEWVRSRNEESVAPDGTDAPNSSGLRGRIAALHVPPSDWYCAELRTEILSLLLSLQ</sequence>
<keyword evidence="3" id="KW-1185">Reference proteome</keyword>
<protein>
    <recommendedName>
        <fullName evidence="4">F-box domain-containing protein</fullName>
    </recommendedName>
</protein>
<dbReference type="InterPro" id="IPR032675">
    <property type="entry name" value="LRR_dom_sf"/>
</dbReference>